<gene>
    <name evidence="2" type="ORF">GIB67_016627</name>
</gene>
<feature type="domain" description="Aminotransferase-like plant mobile" evidence="1">
    <location>
        <begin position="190"/>
        <end position="284"/>
    </location>
</feature>
<comment type="caution">
    <text evidence="2">The sequence shown here is derived from an EMBL/GenBank/DDBJ whole genome shotgun (WGS) entry which is preliminary data.</text>
</comment>
<accession>A0A7J7MZ35</accession>
<keyword evidence="3" id="KW-1185">Reference proteome</keyword>
<proteinExistence type="predicted"/>
<dbReference type="EMBL" id="JACGCM010001166">
    <property type="protein sequence ID" value="KAF6160191.1"/>
    <property type="molecule type" value="Genomic_DNA"/>
</dbReference>
<evidence type="ECO:0000259" key="1">
    <source>
        <dbReference type="Pfam" id="PF10536"/>
    </source>
</evidence>
<evidence type="ECO:0000313" key="2">
    <source>
        <dbReference type="EMBL" id="KAF6160191.1"/>
    </source>
</evidence>
<dbReference type="Pfam" id="PF10536">
    <property type="entry name" value="PMD"/>
    <property type="match status" value="1"/>
</dbReference>
<name>A0A7J7MZ35_9MAGN</name>
<evidence type="ECO:0000313" key="3">
    <source>
        <dbReference type="Proteomes" id="UP000541444"/>
    </source>
</evidence>
<dbReference type="AlphaFoldDB" id="A0A7J7MZ35"/>
<sequence>MFGYSWTRDWQRGGCASRNFELGEHAPMNAKQAVWASTLSMSISSFLNLFRKKSMVSLTCYFRDNSSVNTILEHRDVLTWVLSPSEGLYLWPRIAIPSMFMLNASMEVAVKDRYTINEKVPPTASNRRKIELAREGDLLTYKRKRKTIDPSTFVPLNIVDTANEGVSELVPPTESAQAALGAQAESAQVPETNSFHFKWGDMTLTQDDVEQLVGLPADGDTTVIGGTWGFPVLLELEKVLSDGTAAAMKKKKKKGLTARSVARTYMMYVLGSFLFPTKKDDDVGIHQKKEASVNEHGDTPVHQSEDVAEQYDTSYHEHVSMSPNVHDTMPTRGEIDGFDQQITTLNDQLQKLKEDKEKEYWSTKIWWKKKTSLGAELRQKYGLEDYNQSLSVELNKKYKEGRSLKVVNALLIEQIDLHLPPSTPPVPNVTLAKKYDDLLSVHEDVNKKLIAKEDFRKKLVNAEERMKSLKVNNSEWEVWRQTLKNALASKGMEDMGDPTFEELFKQNERFFTIQQGPKGDYQEDLVSTAVALGNFVISKREKMAKKKNIQKLVFQPWTKYLVDVRGVEISDSVPEPT</sequence>
<protein>
    <recommendedName>
        <fullName evidence="1">Aminotransferase-like plant mobile domain-containing protein</fullName>
    </recommendedName>
</protein>
<dbReference type="Proteomes" id="UP000541444">
    <property type="component" value="Unassembled WGS sequence"/>
</dbReference>
<organism evidence="2 3">
    <name type="scientific">Kingdonia uniflora</name>
    <dbReference type="NCBI Taxonomy" id="39325"/>
    <lineage>
        <taxon>Eukaryota</taxon>
        <taxon>Viridiplantae</taxon>
        <taxon>Streptophyta</taxon>
        <taxon>Embryophyta</taxon>
        <taxon>Tracheophyta</taxon>
        <taxon>Spermatophyta</taxon>
        <taxon>Magnoliopsida</taxon>
        <taxon>Ranunculales</taxon>
        <taxon>Circaeasteraceae</taxon>
        <taxon>Kingdonia</taxon>
    </lineage>
</organism>
<reference evidence="2 3" key="1">
    <citation type="journal article" date="2020" name="IScience">
        <title>Genome Sequencing of the Endangered Kingdonia uniflora (Circaeasteraceae, Ranunculales) Reveals Potential Mechanisms of Evolutionary Specialization.</title>
        <authorList>
            <person name="Sun Y."/>
            <person name="Deng T."/>
            <person name="Zhang A."/>
            <person name="Moore M.J."/>
            <person name="Landis J.B."/>
            <person name="Lin N."/>
            <person name="Zhang H."/>
            <person name="Zhang X."/>
            <person name="Huang J."/>
            <person name="Zhang X."/>
            <person name="Sun H."/>
            <person name="Wang H."/>
        </authorList>
    </citation>
    <scope>NUCLEOTIDE SEQUENCE [LARGE SCALE GENOMIC DNA]</scope>
    <source>
        <strain evidence="2">TB1705</strain>
        <tissue evidence="2">Leaf</tissue>
    </source>
</reference>
<dbReference type="InterPro" id="IPR019557">
    <property type="entry name" value="AminoTfrase-like_pln_mobile"/>
</dbReference>